<proteinExistence type="predicted"/>
<dbReference type="InterPro" id="IPR012337">
    <property type="entry name" value="RNaseH-like_sf"/>
</dbReference>
<evidence type="ECO:0000313" key="2">
    <source>
        <dbReference type="EnsemblPlants" id="HORVU.MOREX.r3.4HG0353930.1.CDS1"/>
    </source>
</evidence>
<reference evidence="3" key="1">
    <citation type="journal article" date="2012" name="Nature">
        <title>A physical, genetic and functional sequence assembly of the barley genome.</title>
        <authorList>
            <consortium name="The International Barley Genome Sequencing Consortium"/>
            <person name="Mayer K.F."/>
            <person name="Waugh R."/>
            <person name="Brown J.W."/>
            <person name="Schulman A."/>
            <person name="Langridge P."/>
            <person name="Platzer M."/>
            <person name="Fincher G.B."/>
            <person name="Muehlbauer G.J."/>
            <person name="Sato K."/>
            <person name="Close T.J."/>
            <person name="Wise R.P."/>
            <person name="Stein N."/>
        </authorList>
    </citation>
    <scope>NUCLEOTIDE SEQUENCE [LARGE SCALE GENOMIC DNA]</scope>
    <source>
        <strain evidence="3">cv. Morex</strain>
    </source>
</reference>
<dbReference type="CDD" id="cd06222">
    <property type="entry name" value="RNase_H_like"/>
    <property type="match status" value="1"/>
</dbReference>
<dbReference type="InterPro" id="IPR002156">
    <property type="entry name" value="RNaseH_domain"/>
</dbReference>
<dbReference type="PANTHER" id="PTHR47723">
    <property type="entry name" value="OS05G0353850 PROTEIN"/>
    <property type="match status" value="1"/>
</dbReference>
<dbReference type="Gene3D" id="3.30.420.10">
    <property type="entry name" value="Ribonuclease H-like superfamily/Ribonuclease H"/>
    <property type="match status" value="1"/>
</dbReference>
<feature type="domain" description="RNase H type-1" evidence="1">
    <location>
        <begin position="34"/>
        <end position="155"/>
    </location>
</feature>
<reference evidence="2" key="2">
    <citation type="submission" date="2020-10" db="EMBL/GenBank/DDBJ databases">
        <authorList>
            <person name="Scholz U."/>
            <person name="Mascher M."/>
            <person name="Fiebig A."/>
        </authorList>
    </citation>
    <scope>NUCLEOTIDE SEQUENCE [LARGE SCALE GENOMIC DNA]</scope>
    <source>
        <strain evidence="2">cv. Morex</strain>
    </source>
</reference>
<dbReference type="EnsemblPlants" id="HORVU.MOREX.r3.4HG0353930.1">
    <property type="protein sequence ID" value="HORVU.MOREX.r3.4HG0353930.1.CDS1"/>
    <property type="gene ID" value="HORVU.MOREX.r3.4HG0353930"/>
</dbReference>
<sequence>MQEWANTHPPKTRAPAGRAMQRWVVPDEGWVKLNSDGAISKARGKARGGGDVLRDNNDAFLAGARHLLPSIVDPEATEILACKRALQVALETNVQRVHVELDCLQVVQMLNRQARNYSVLGPWIQEVNEMLQGFQEFKVSWTRCSANVAAHKLARVGVGDEFCMVWLKVPRTIF</sequence>
<evidence type="ECO:0000259" key="1">
    <source>
        <dbReference type="Pfam" id="PF13456"/>
    </source>
</evidence>
<keyword evidence="3" id="KW-1185">Reference proteome</keyword>
<dbReference type="SUPFAM" id="SSF53098">
    <property type="entry name" value="Ribonuclease H-like"/>
    <property type="match status" value="1"/>
</dbReference>
<dbReference type="InterPro" id="IPR036397">
    <property type="entry name" value="RNaseH_sf"/>
</dbReference>
<dbReference type="Pfam" id="PF13456">
    <property type="entry name" value="RVT_3"/>
    <property type="match status" value="1"/>
</dbReference>
<dbReference type="Gramene" id="HORVU.MOREX.r3.4HG0353930.1">
    <property type="protein sequence ID" value="HORVU.MOREX.r3.4HG0353930.1.CDS1"/>
    <property type="gene ID" value="HORVU.MOREX.r3.4HG0353930"/>
</dbReference>
<dbReference type="InterPro" id="IPR044730">
    <property type="entry name" value="RNase_H-like_dom_plant"/>
</dbReference>
<dbReference type="PANTHER" id="PTHR47723:SF19">
    <property type="entry name" value="POLYNUCLEOTIDYL TRANSFERASE, RIBONUCLEASE H-LIKE SUPERFAMILY PROTEIN"/>
    <property type="match status" value="1"/>
</dbReference>
<protein>
    <recommendedName>
        <fullName evidence="1">RNase H type-1 domain-containing protein</fullName>
    </recommendedName>
</protein>
<dbReference type="AlphaFoldDB" id="A0A8I6X049"/>
<dbReference type="Proteomes" id="UP000011116">
    <property type="component" value="Chromosome 4H"/>
</dbReference>
<organism evidence="2 3">
    <name type="scientific">Hordeum vulgare subsp. vulgare</name>
    <name type="common">Domesticated barley</name>
    <dbReference type="NCBI Taxonomy" id="112509"/>
    <lineage>
        <taxon>Eukaryota</taxon>
        <taxon>Viridiplantae</taxon>
        <taxon>Streptophyta</taxon>
        <taxon>Embryophyta</taxon>
        <taxon>Tracheophyta</taxon>
        <taxon>Spermatophyta</taxon>
        <taxon>Magnoliopsida</taxon>
        <taxon>Liliopsida</taxon>
        <taxon>Poales</taxon>
        <taxon>Poaceae</taxon>
        <taxon>BOP clade</taxon>
        <taxon>Pooideae</taxon>
        <taxon>Triticodae</taxon>
        <taxon>Triticeae</taxon>
        <taxon>Hordeinae</taxon>
        <taxon>Hordeum</taxon>
    </lineage>
</organism>
<evidence type="ECO:0000313" key="3">
    <source>
        <dbReference type="Proteomes" id="UP000011116"/>
    </source>
</evidence>
<dbReference type="InterPro" id="IPR053151">
    <property type="entry name" value="RNase_H-like"/>
</dbReference>
<name>A0A8I6X049_HORVV</name>
<dbReference type="GO" id="GO:0004523">
    <property type="term" value="F:RNA-DNA hybrid ribonuclease activity"/>
    <property type="evidence" value="ECO:0007669"/>
    <property type="project" value="InterPro"/>
</dbReference>
<reference evidence="2" key="3">
    <citation type="submission" date="2022-01" db="UniProtKB">
        <authorList>
            <consortium name="EnsemblPlants"/>
        </authorList>
    </citation>
    <scope>IDENTIFICATION</scope>
    <source>
        <strain evidence="2">subsp. vulgare</strain>
    </source>
</reference>
<dbReference type="SMR" id="A0A8I6X049"/>
<accession>A0A8I6X049</accession>
<dbReference type="GO" id="GO:0003676">
    <property type="term" value="F:nucleic acid binding"/>
    <property type="evidence" value="ECO:0007669"/>
    <property type="project" value="InterPro"/>
</dbReference>